<keyword evidence="3" id="KW-1185">Reference proteome</keyword>
<gene>
    <name evidence="2" type="ORF">GCM10011391_08410</name>
</gene>
<feature type="domain" description="Beta-lactamase class A catalytic" evidence="1">
    <location>
        <begin position="34"/>
        <end position="239"/>
    </location>
</feature>
<dbReference type="RefSeq" id="WP_188689576.1">
    <property type="nucleotide sequence ID" value="NZ_BMIR01000002.1"/>
</dbReference>
<dbReference type="InterPro" id="IPR000871">
    <property type="entry name" value="Beta-lactam_class-A"/>
</dbReference>
<dbReference type="GO" id="GO:0030655">
    <property type="term" value="P:beta-lactam antibiotic catabolic process"/>
    <property type="evidence" value="ECO:0007669"/>
    <property type="project" value="InterPro"/>
</dbReference>
<name>A0A8J2VN49_9BACL</name>
<protein>
    <submittedName>
        <fullName evidence="2">Serine hydrolase</fullName>
    </submittedName>
</protein>
<dbReference type="GO" id="GO:0046677">
    <property type="term" value="P:response to antibiotic"/>
    <property type="evidence" value="ECO:0007669"/>
    <property type="project" value="InterPro"/>
</dbReference>
<dbReference type="AlphaFoldDB" id="A0A8J2VN49"/>
<comment type="caution">
    <text evidence="2">The sequence shown here is derived from an EMBL/GenBank/DDBJ whole genome shotgun (WGS) entry which is preliminary data.</text>
</comment>
<dbReference type="InterPro" id="IPR045155">
    <property type="entry name" value="Beta-lactam_cat"/>
</dbReference>
<dbReference type="Proteomes" id="UP000628775">
    <property type="component" value="Unassembled WGS sequence"/>
</dbReference>
<keyword evidence="2" id="KW-0378">Hydrolase</keyword>
<dbReference type="GO" id="GO:0008800">
    <property type="term" value="F:beta-lactamase activity"/>
    <property type="evidence" value="ECO:0007669"/>
    <property type="project" value="InterPro"/>
</dbReference>
<evidence type="ECO:0000259" key="1">
    <source>
        <dbReference type="Pfam" id="PF13354"/>
    </source>
</evidence>
<dbReference type="PANTHER" id="PTHR35333:SF3">
    <property type="entry name" value="BETA-LACTAMASE-TYPE TRANSPEPTIDASE FOLD CONTAINING PROTEIN"/>
    <property type="match status" value="1"/>
</dbReference>
<reference evidence="2" key="2">
    <citation type="submission" date="2020-09" db="EMBL/GenBank/DDBJ databases">
        <authorList>
            <person name="Sun Q."/>
            <person name="Zhou Y."/>
        </authorList>
    </citation>
    <scope>NUCLEOTIDE SEQUENCE</scope>
    <source>
        <strain evidence="2">CGMCC 1.15371</strain>
    </source>
</reference>
<dbReference type="InterPro" id="IPR012338">
    <property type="entry name" value="Beta-lactam/transpept-like"/>
</dbReference>
<dbReference type="Gene3D" id="3.40.710.10">
    <property type="entry name" value="DD-peptidase/beta-lactamase superfamily"/>
    <property type="match status" value="1"/>
</dbReference>
<dbReference type="EMBL" id="BMIR01000002">
    <property type="protein sequence ID" value="GGE32078.1"/>
    <property type="molecule type" value="Genomic_DNA"/>
</dbReference>
<evidence type="ECO:0000313" key="2">
    <source>
        <dbReference type="EMBL" id="GGE32078.1"/>
    </source>
</evidence>
<sequence>MTEAMNGLKKEVDALLDSFSGHYSIAIEHNDVGVNWQADHPCEAASLIKIPILMEALRQADLGCVDLEQQFHISNEERVGGSGVISYLSAPYWTLKDLLTLMMIVSDNTATNQVIDLLGMDAINTLCLDIGCADTVLQRRLFNQEAMQEGKTNVTSARDMLCCLKQIAEGPLLSYESRQLAWSILKAQQLANKLPAKVVCYDDNDPIIAHKTGEIHGVEHDVGMILHHSKKAYVAVLLTGLHQNGEGRHVIAEIGERIIKMLSH</sequence>
<evidence type="ECO:0000313" key="3">
    <source>
        <dbReference type="Proteomes" id="UP000628775"/>
    </source>
</evidence>
<reference evidence="2" key="1">
    <citation type="journal article" date="2014" name="Int. J. Syst. Evol. Microbiol.">
        <title>Complete genome sequence of Corynebacterium casei LMG S-19264T (=DSM 44701T), isolated from a smear-ripened cheese.</title>
        <authorList>
            <consortium name="US DOE Joint Genome Institute (JGI-PGF)"/>
            <person name="Walter F."/>
            <person name="Albersmeier A."/>
            <person name="Kalinowski J."/>
            <person name="Ruckert C."/>
        </authorList>
    </citation>
    <scope>NUCLEOTIDE SEQUENCE</scope>
    <source>
        <strain evidence="2">CGMCC 1.15371</strain>
    </source>
</reference>
<dbReference type="SUPFAM" id="SSF56601">
    <property type="entry name" value="beta-lactamase/transpeptidase-like"/>
    <property type="match status" value="1"/>
</dbReference>
<organism evidence="2 3">
    <name type="scientific">Pullulanibacillus camelliae</name>
    <dbReference type="NCBI Taxonomy" id="1707096"/>
    <lineage>
        <taxon>Bacteria</taxon>
        <taxon>Bacillati</taxon>
        <taxon>Bacillota</taxon>
        <taxon>Bacilli</taxon>
        <taxon>Bacillales</taxon>
        <taxon>Sporolactobacillaceae</taxon>
        <taxon>Pullulanibacillus</taxon>
    </lineage>
</organism>
<proteinExistence type="predicted"/>
<dbReference type="PANTHER" id="PTHR35333">
    <property type="entry name" value="BETA-LACTAMASE"/>
    <property type="match status" value="1"/>
</dbReference>
<dbReference type="Pfam" id="PF13354">
    <property type="entry name" value="Beta-lactamase2"/>
    <property type="match status" value="1"/>
</dbReference>
<accession>A0A8J2VN49</accession>